<proteinExistence type="predicted"/>
<feature type="compositionally biased region" description="Basic and acidic residues" evidence="1">
    <location>
        <begin position="293"/>
        <end position="309"/>
    </location>
</feature>
<name>A0AAW1L902_POPJA</name>
<comment type="caution">
    <text evidence="2">The sequence shown here is derived from an EMBL/GenBank/DDBJ whole genome shotgun (WGS) entry which is preliminary data.</text>
</comment>
<dbReference type="Proteomes" id="UP001458880">
    <property type="component" value="Unassembled WGS sequence"/>
</dbReference>
<evidence type="ECO:0000313" key="2">
    <source>
        <dbReference type="EMBL" id="KAK9730145.1"/>
    </source>
</evidence>
<feature type="region of interest" description="Disordered" evidence="1">
    <location>
        <begin position="221"/>
        <end position="240"/>
    </location>
</feature>
<gene>
    <name evidence="2" type="ORF">QE152_g15455</name>
</gene>
<reference evidence="2 3" key="1">
    <citation type="journal article" date="2024" name="BMC Genomics">
        <title>De novo assembly and annotation of Popillia japonica's genome with initial clues to its potential as an invasive pest.</title>
        <authorList>
            <person name="Cucini C."/>
            <person name="Boschi S."/>
            <person name="Funari R."/>
            <person name="Cardaioli E."/>
            <person name="Iannotti N."/>
            <person name="Marturano G."/>
            <person name="Paoli F."/>
            <person name="Bruttini M."/>
            <person name="Carapelli A."/>
            <person name="Frati F."/>
            <person name="Nardi F."/>
        </authorList>
    </citation>
    <scope>NUCLEOTIDE SEQUENCE [LARGE SCALE GENOMIC DNA]</scope>
    <source>
        <strain evidence="2">DMR45628</strain>
    </source>
</reference>
<feature type="region of interest" description="Disordered" evidence="1">
    <location>
        <begin position="251"/>
        <end position="370"/>
    </location>
</feature>
<organism evidence="2 3">
    <name type="scientific">Popillia japonica</name>
    <name type="common">Japanese beetle</name>
    <dbReference type="NCBI Taxonomy" id="7064"/>
    <lineage>
        <taxon>Eukaryota</taxon>
        <taxon>Metazoa</taxon>
        <taxon>Ecdysozoa</taxon>
        <taxon>Arthropoda</taxon>
        <taxon>Hexapoda</taxon>
        <taxon>Insecta</taxon>
        <taxon>Pterygota</taxon>
        <taxon>Neoptera</taxon>
        <taxon>Endopterygota</taxon>
        <taxon>Coleoptera</taxon>
        <taxon>Polyphaga</taxon>
        <taxon>Scarabaeiformia</taxon>
        <taxon>Scarabaeidae</taxon>
        <taxon>Rutelinae</taxon>
        <taxon>Popillia</taxon>
    </lineage>
</organism>
<dbReference type="AlphaFoldDB" id="A0AAW1L902"/>
<feature type="compositionally biased region" description="Basic and acidic residues" evidence="1">
    <location>
        <begin position="228"/>
        <end position="240"/>
    </location>
</feature>
<feature type="compositionally biased region" description="Basic and acidic residues" evidence="1">
    <location>
        <begin position="251"/>
        <end position="264"/>
    </location>
</feature>
<evidence type="ECO:0000313" key="3">
    <source>
        <dbReference type="Proteomes" id="UP001458880"/>
    </source>
</evidence>
<sequence>MRNSLPSFSISIPINGVLLVKNSVSGKSSVFNKYPNGVHFDSQKQDDAAFEDGKNFLDKTNPESLINSLKRSADDVNSRWNNIRKRSPYGLVYNQGKPIGILEPIPQSFEYNTYPRDASYRNSLYKSQWFPVKRESDFDLDELEQDQLESQSAPLHSNNYANVLAKFKVNNKVKHRPYQDYLNSQVKRAAVPTQSRRKEMEDLKKRGALDMGDLKADMKTKMQSNLAEDSRSKEATSKVDEIEQNLKDVMDDMGLVEKDKDAQATREGQPNVQKREIYFEDEDLENGLNKIGFTKESRGDRNKKEDCPGKTKVAKSKGSKKFSLDKSLHKKGKKKVRKDEDAAKRSVRMSRKRVSEKKDAGAAIEPKMKR</sequence>
<accession>A0AAW1L902</accession>
<feature type="compositionally biased region" description="Basic residues" evidence="1">
    <location>
        <begin position="345"/>
        <end position="355"/>
    </location>
</feature>
<evidence type="ECO:0000256" key="1">
    <source>
        <dbReference type="SAM" id="MobiDB-lite"/>
    </source>
</evidence>
<protein>
    <submittedName>
        <fullName evidence="2">Uncharacterized protein</fullName>
    </submittedName>
</protein>
<dbReference type="EMBL" id="JASPKY010000152">
    <property type="protein sequence ID" value="KAK9730145.1"/>
    <property type="molecule type" value="Genomic_DNA"/>
</dbReference>
<keyword evidence="3" id="KW-1185">Reference proteome</keyword>